<dbReference type="VEuPathDB" id="PiroplasmaDB:BOVATA_032030"/>
<name>A0A2H6KFE0_9APIC</name>
<evidence type="ECO:0000313" key="2">
    <source>
        <dbReference type="Proteomes" id="UP000236319"/>
    </source>
</evidence>
<dbReference type="GeneID" id="39875480"/>
<dbReference type="EMBL" id="BDSA01000003">
    <property type="protein sequence ID" value="GBE61710.1"/>
    <property type="molecule type" value="Genomic_DNA"/>
</dbReference>
<dbReference type="AlphaFoldDB" id="A0A2H6KFE0"/>
<reference evidence="1 2" key="1">
    <citation type="journal article" date="2017" name="BMC Genomics">
        <title>Whole-genome assembly of Babesia ovata and comparative genomics between closely related pathogens.</title>
        <authorList>
            <person name="Yamagishi J."/>
            <person name="Asada M."/>
            <person name="Hakimi H."/>
            <person name="Tanaka T.Q."/>
            <person name="Sugimoto C."/>
            <person name="Kawazu S."/>
        </authorList>
    </citation>
    <scope>NUCLEOTIDE SEQUENCE [LARGE SCALE GENOMIC DNA]</scope>
    <source>
        <strain evidence="1 2">Miyake</strain>
    </source>
</reference>
<dbReference type="Proteomes" id="UP000236319">
    <property type="component" value="Unassembled WGS sequence"/>
</dbReference>
<sequence>MSRWDDFIVGYLWLVSYWWRVAWRLLVAHETVGGDGLEVTLDLTELTVKCGHFVLQFDCLWITTSANFPSRLPNRRLSRSPDLRLSLLVEIVNGVGKIIYRFLKIMFDSSEFAFKPLNLIPHVLQLTVHGLGGAILLSAGWFRDLCRLFQLLVEIIYSRFNSVQDFAKLVGT</sequence>
<gene>
    <name evidence="1" type="ORF">BOVATA_032030</name>
</gene>
<organism evidence="1 2">
    <name type="scientific">Babesia ovata</name>
    <dbReference type="NCBI Taxonomy" id="189622"/>
    <lineage>
        <taxon>Eukaryota</taxon>
        <taxon>Sar</taxon>
        <taxon>Alveolata</taxon>
        <taxon>Apicomplexa</taxon>
        <taxon>Aconoidasida</taxon>
        <taxon>Piroplasmida</taxon>
        <taxon>Babesiidae</taxon>
        <taxon>Babesia</taxon>
    </lineage>
</organism>
<proteinExistence type="predicted"/>
<accession>A0A2H6KFE0</accession>
<protein>
    <submittedName>
        <fullName evidence="1">Uncharacterized protein</fullName>
    </submittedName>
</protein>
<evidence type="ECO:0000313" key="1">
    <source>
        <dbReference type="EMBL" id="GBE61710.1"/>
    </source>
</evidence>
<keyword evidence="2" id="KW-1185">Reference proteome</keyword>
<dbReference type="RefSeq" id="XP_028867953.1">
    <property type="nucleotide sequence ID" value="XM_029012120.1"/>
</dbReference>
<comment type="caution">
    <text evidence="1">The sequence shown here is derived from an EMBL/GenBank/DDBJ whole genome shotgun (WGS) entry which is preliminary data.</text>
</comment>